<evidence type="ECO:0000256" key="4">
    <source>
        <dbReference type="ARBA" id="ARBA00009935"/>
    </source>
</evidence>
<dbReference type="AlphaFoldDB" id="A0A7S2T1R5"/>
<dbReference type="GO" id="GO:0009507">
    <property type="term" value="C:chloroplast"/>
    <property type="evidence" value="ECO:0007669"/>
    <property type="project" value="UniProtKB-SubCell"/>
</dbReference>
<evidence type="ECO:0000256" key="6">
    <source>
        <dbReference type="ARBA" id="ARBA00012288"/>
    </source>
</evidence>
<evidence type="ECO:0000256" key="3">
    <source>
        <dbReference type="ARBA" id="ARBA00004804"/>
    </source>
</evidence>
<comment type="subcellular location">
    <subcellularLocation>
        <location evidence="2">Plastid</location>
        <location evidence="2">Chloroplast</location>
    </subcellularLocation>
</comment>
<evidence type="ECO:0000256" key="7">
    <source>
        <dbReference type="ARBA" id="ARBA00022793"/>
    </source>
</evidence>
<dbReference type="Gene3D" id="3.20.20.210">
    <property type="match status" value="1"/>
</dbReference>
<organism evidence="15">
    <name type="scientific">Chloropicon primus</name>
    <dbReference type="NCBI Taxonomy" id="1764295"/>
    <lineage>
        <taxon>Eukaryota</taxon>
        <taxon>Viridiplantae</taxon>
        <taxon>Chlorophyta</taxon>
        <taxon>Chloropicophyceae</taxon>
        <taxon>Chloropicales</taxon>
        <taxon>Chloropicaceae</taxon>
        <taxon>Chloropicon</taxon>
    </lineage>
</organism>
<dbReference type="EMBL" id="HBHL01007698">
    <property type="protein sequence ID" value="CAD9716161.1"/>
    <property type="molecule type" value="Transcribed_RNA"/>
</dbReference>
<name>A0A7S2T1R5_9CHLO</name>
<comment type="subunit">
    <text evidence="5">Homodimer.</text>
</comment>
<comment type="similarity">
    <text evidence="4 12">Belongs to the uroporphyrinogen decarboxylase family.</text>
</comment>
<dbReference type="EMBL" id="HBHL01007697">
    <property type="protein sequence ID" value="CAD9716160.1"/>
    <property type="molecule type" value="Transcribed_RNA"/>
</dbReference>
<comment type="function">
    <text evidence="1">Catalyzes the decarboxylation of four acetate groups of uroporphyrinogen-III to yield coproporphyrinogen-III.</text>
</comment>
<dbReference type="PROSITE" id="PS00907">
    <property type="entry name" value="UROD_2"/>
    <property type="match status" value="1"/>
</dbReference>
<evidence type="ECO:0000256" key="11">
    <source>
        <dbReference type="RuleBase" id="RU000554"/>
    </source>
</evidence>
<dbReference type="GO" id="GO:0004853">
    <property type="term" value="F:uroporphyrinogen decarboxylase activity"/>
    <property type="evidence" value="ECO:0007669"/>
    <property type="project" value="UniProtKB-EC"/>
</dbReference>
<dbReference type="SUPFAM" id="SSF51726">
    <property type="entry name" value="UROD/MetE-like"/>
    <property type="match status" value="1"/>
</dbReference>
<evidence type="ECO:0000313" key="16">
    <source>
        <dbReference type="EMBL" id="CAD9716161.1"/>
    </source>
</evidence>
<dbReference type="InterPro" id="IPR038071">
    <property type="entry name" value="UROD/MetE-like_sf"/>
</dbReference>
<dbReference type="HAMAP" id="MF_00218">
    <property type="entry name" value="URO_D"/>
    <property type="match status" value="1"/>
</dbReference>
<dbReference type="FunFam" id="3.20.20.210:FF:000006">
    <property type="entry name" value="Uroporphyrinogen decarboxylase"/>
    <property type="match status" value="1"/>
</dbReference>
<keyword evidence="9 11" id="KW-0627">Porphyrin biosynthesis</keyword>
<evidence type="ECO:0000259" key="14">
    <source>
        <dbReference type="PROSITE" id="PS00907"/>
    </source>
</evidence>
<evidence type="ECO:0000259" key="13">
    <source>
        <dbReference type="PROSITE" id="PS00906"/>
    </source>
</evidence>
<dbReference type="InterPro" id="IPR000257">
    <property type="entry name" value="Uroporphyrinogen_deCOase"/>
</dbReference>
<evidence type="ECO:0000256" key="1">
    <source>
        <dbReference type="ARBA" id="ARBA00002448"/>
    </source>
</evidence>
<dbReference type="PANTHER" id="PTHR21091">
    <property type="entry name" value="METHYLTETRAHYDROFOLATE:HOMOCYSTEINE METHYLTRANSFERASE RELATED"/>
    <property type="match status" value="1"/>
</dbReference>
<proteinExistence type="inferred from homology"/>
<feature type="domain" description="Uroporphyrinogen decarboxylase (URO-D)" evidence="13">
    <location>
        <begin position="74"/>
        <end position="83"/>
    </location>
</feature>
<keyword evidence="8 11" id="KW-0456">Lyase</keyword>
<dbReference type="NCBIfam" id="TIGR01464">
    <property type="entry name" value="hemE"/>
    <property type="match status" value="1"/>
</dbReference>
<dbReference type="CDD" id="cd00717">
    <property type="entry name" value="URO-D"/>
    <property type="match status" value="1"/>
</dbReference>
<dbReference type="PANTHER" id="PTHR21091:SF169">
    <property type="entry name" value="UROPORPHYRINOGEN DECARBOXYLASE"/>
    <property type="match status" value="1"/>
</dbReference>
<protein>
    <recommendedName>
        <fullName evidence="6 11">Uroporphyrinogen decarboxylase</fullName>
        <ecNumber evidence="6 11">4.1.1.37</ecNumber>
    </recommendedName>
</protein>
<dbReference type="PROSITE" id="PS00906">
    <property type="entry name" value="UROD_1"/>
    <property type="match status" value="1"/>
</dbReference>
<evidence type="ECO:0000256" key="5">
    <source>
        <dbReference type="ARBA" id="ARBA00011738"/>
    </source>
</evidence>
<evidence type="ECO:0000313" key="15">
    <source>
        <dbReference type="EMBL" id="CAD9716160.1"/>
    </source>
</evidence>
<dbReference type="GO" id="GO:0006782">
    <property type="term" value="P:protoporphyrinogen IX biosynthetic process"/>
    <property type="evidence" value="ECO:0007669"/>
    <property type="project" value="UniProtKB-UniPathway"/>
</dbReference>
<comment type="pathway">
    <text evidence="3 11">Porphyrin-containing compound metabolism; protoporphyrin-IX biosynthesis; coproporphyrinogen-III from 5-aminolevulinate: step 4/4.</text>
</comment>
<feature type="domain" description="Uroporphyrinogen decarboxylase (URO-D)" evidence="14">
    <location>
        <begin position="194"/>
        <end position="210"/>
    </location>
</feature>
<gene>
    <name evidence="15" type="ORF">CPRI1469_LOCUS5016</name>
    <name evidence="16" type="ORF">CPRI1469_LOCUS5017</name>
</gene>
<evidence type="ECO:0000256" key="8">
    <source>
        <dbReference type="ARBA" id="ARBA00023239"/>
    </source>
</evidence>
<accession>A0A7S2T1R5</accession>
<dbReference type="UniPathway" id="UPA00251">
    <property type="reaction ID" value="UER00321"/>
</dbReference>
<reference evidence="15" key="1">
    <citation type="submission" date="2021-01" db="EMBL/GenBank/DDBJ databases">
        <authorList>
            <person name="Corre E."/>
            <person name="Pelletier E."/>
            <person name="Niang G."/>
            <person name="Scheremetjew M."/>
            <person name="Finn R."/>
            <person name="Kale V."/>
            <person name="Holt S."/>
            <person name="Cochrane G."/>
            <person name="Meng A."/>
            <person name="Brown T."/>
            <person name="Cohen L."/>
        </authorList>
    </citation>
    <scope>NUCLEOTIDE SEQUENCE</scope>
    <source>
        <strain evidence="15">CCMP1205</strain>
    </source>
</reference>
<dbReference type="Pfam" id="PF01208">
    <property type="entry name" value="URO-D"/>
    <property type="match status" value="1"/>
</dbReference>
<evidence type="ECO:0000256" key="9">
    <source>
        <dbReference type="ARBA" id="ARBA00023244"/>
    </source>
</evidence>
<dbReference type="EC" id="4.1.1.37" evidence="6 11"/>
<sequence length="400" mass="44006">MNTTTRTMNTSKCCGGGPRSLVVRQQVSSASRCASHHLRTRATAVEVSGKAQGTATEEPLLLRAVRGEEVSRPPVWMMRQAGRYMKSYQELCKKYPSFRERSEIPELSIEISLQPWKVYKPDGVILFSDILTPLEGMNIPFDFLQGKGPVIEDPIRTMEQVERVCKLDPASAVPFVGQTLEALKKEIGNESTLLGFCGAPYTLASYIIEGGSSKNYTNIKKMAFTQPEVLHALCGKLAEGMVDYLSYQAESGAQCVQIFDSWASHLSPCDFEVFSLPYIKQIVSGVKAKHPDLPIILYISGGAGILERMADTGVDIVSLDTSLDITDARKRINDKTGIQGNIDPALILAGNKEAITKRVHQTIEQGRGTKHIVNLGHGVLPGTSEENVGYFFDTVKEFSW</sequence>
<comment type="catalytic activity">
    <reaction evidence="10 11">
        <text>uroporphyrinogen III + 4 H(+) = coproporphyrinogen III + 4 CO2</text>
        <dbReference type="Rhea" id="RHEA:19865"/>
        <dbReference type="ChEBI" id="CHEBI:15378"/>
        <dbReference type="ChEBI" id="CHEBI:16526"/>
        <dbReference type="ChEBI" id="CHEBI:57308"/>
        <dbReference type="ChEBI" id="CHEBI:57309"/>
        <dbReference type="EC" id="4.1.1.37"/>
    </reaction>
</comment>
<evidence type="ECO:0000256" key="12">
    <source>
        <dbReference type="RuleBase" id="RU004169"/>
    </source>
</evidence>
<keyword evidence="7 11" id="KW-0210">Decarboxylase</keyword>
<evidence type="ECO:0000256" key="10">
    <source>
        <dbReference type="ARBA" id="ARBA00048033"/>
    </source>
</evidence>
<dbReference type="InterPro" id="IPR006361">
    <property type="entry name" value="Uroporphyrinogen_deCO2ase_HemE"/>
</dbReference>
<evidence type="ECO:0000256" key="2">
    <source>
        <dbReference type="ARBA" id="ARBA00004229"/>
    </source>
</evidence>